<dbReference type="PANTHER" id="PTHR45527:SF1">
    <property type="entry name" value="FATTY ACID SYNTHASE"/>
    <property type="match status" value="1"/>
</dbReference>
<dbReference type="PANTHER" id="PTHR45527">
    <property type="entry name" value="NONRIBOSOMAL PEPTIDE SYNTHETASE"/>
    <property type="match status" value="1"/>
</dbReference>
<proteinExistence type="predicted"/>
<keyword evidence="4" id="KW-1185">Reference proteome</keyword>
<feature type="domain" description="Condensation" evidence="2">
    <location>
        <begin position="39"/>
        <end position="329"/>
    </location>
</feature>
<dbReference type="Gene3D" id="3.30.559.30">
    <property type="entry name" value="Nonribosomal peptide synthetase, condensation domain"/>
    <property type="match status" value="1"/>
</dbReference>
<gene>
    <name evidence="3" type="ORF">K7472_10610</name>
</gene>
<dbReference type="InterPro" id="IPR023213">
    <property type="entry name" value="CAT-like_dom_sf"/>
</dbReference>
<evidence type="ECO:0000313" key="3">
    <source>
        <dbReference type="EMBL" id="MBY8885296.1"/>
    </source>
</evidence>
<feature type="compositionally biased region" description="Basic and acidic residues" evidence="1">
    <location>
        <begin position="454"/>
        <end position="465"/>
    </location>
</feature>
<protein>
    <recommendedName>
        <fullName evidence="2">Condensation domain-containing protein</fullName>
    </recommendedName>
</protein>
<comment type="caution">
    <text evidence="3">The sequence shown here is derived from an EMBL/GenBank/DDBJ whole genome shotgun (WGS) entry which is preliminary data.</text>
</comment>
<dbReference type="Gene3D" id="3.30.559.10">
    <property type="entry name" value="Chloramphenicol acetyltransferase-like domain"/>
    <property type="match status" value="1"/>
</dbReference>
<reference evidence="3 4" key="1">
    <citation type="submission" date="2021-08" db="EMBL/GenBank/DDBJ databases">
        <title>Streptomyces sp. PTM05 isolated from lichen.</title>
        <authorList>
            <person name="Somphong A."/>
            <person name="Phongsopitanun W."/>
            <person name="Tanasupawat S."/>
        </authorList>
    </citation>
    <scope>NUCLEOTIDE SEQUENCE [LARGE SCALE GENOMIC DNA]</scope>
    <source>
        <strain evidence="3 4">Ptm05</strain>
    </source>
</reference>
<accession>A0ABS7QQ21</accession>
<dbReference type="SUPFAM" id="SSF52777">
    <property type="entry name" value="CoA-dependent acyltransferases"/>
    <property type="match status" value="2"/>
</dbReference>
<evidence type="ECO:0000259" key="2">
    <source>
        <dbReference type="Pfam" id="PF00668"/>
    </source>
</evidence>
<evidence type="ECO:0000313" key="4">
    <source>
        <dbReference type="Proteomes" id="UP001198565"/>
    </source>
</evidence>
<name>A0ABS7QQ21_9ACTN</name>
<dbReference type="EMBL" id="JAINVZ010000005">
    <property type="protein sequence ID" value="MBY8885296.1"/>
    <property type="molecule type" value="Genomic_DNA"/>
</dbReference>
<dbReference type="InterPro" id="IPR001242">
    <property type="entry name" value="Condensation_dom"/>
</dbReference>
<dbReference type="Pfam" id="PF00668">
    <property type="entry name" value="Condensation"/>
    <property type="match status" value="1"/>
</dbReference>
<dbReference type="Proteomes" id="UP001198565">
    <property type="component" value="Unassembled WGS sequence"/>
</dbReference>
<evidence type="ECO:0000256" key="1">
    <source>
        <dbReference type="SAM" id="MobiDB-lite"/>
    </source>
</evidence>
<sequence>MPIDAPLHFGQLSTWRSIETFAADRLMEVNVPDSWDVTGLDEARILHALRCLTERHEALRTTFHTAGEVPFQRVHAQLEPRIEWFEAPDAESGTVTAALRSLHARAFPVTDDPGWHVVLLRVDGRPRRLLVSLSHMVVDVWAVRQLEAEFRAFATGGVPGGGPAARPRDLAAAQSGDGWATRRRGARKYWNRLLDGGPGRNLPVPPARTEECRIQATLRSHRLAQLTGEAAKMHGVSPQSVLTAMTAAALASVVWRDRVVLSVMCANRFDQRWQSIVSTMNQLVPLVCATGPGTALGAHLKRVHLGALLAYRHGCYDVDMAAELAEQRSGGAPFAHDCWFNYVTGPDAPPSGPGGTPPATFAWTPPPRHAGHPFYVRVNGDGDTSTEITLRADPDLLPAEAVVTALRTMVLGVRRAVTAPDSTLGELADATDDPSSAVLGAELDACLFPSEVPEAPRVDRGERTSRPPGALQLAPR</sequence>
<dbReference type="RefSeq" id="WP_222976527.1">
    <property type="nucleotide sequence ID" value="NZ_JAINVZ010000005.1"/>
</dbReference>
<feature type="region of interest" description="Disordered" evidence="1">
    <location>
        <begin position="451"/>
        <end position="476"/>
    </location>
</feature>
<organism evidence="3 4">
    <name type="scientific">Streptantibioticus parmotrematis</name>
    <dbReference type="NCBI Taxonomy" id="2873249"/>
    <lineage>
        <taxon>Bacteria</taxon>
        <taxon>Bacillati</taxon>
        <taxon>Actinomycetota</taxon>
        <taxon>Actinomycetes</taxon>
        <taxon>Kitasatosporales</taxon>
        <taxon>Streptomycetaceae</taxon>
        <taxon>Streptantibioticus</taxon>
    </lineage>
</organism>